<organism evidence="9 10">
    <name type="scientific">Magnetococcus marinus (strain ATCC BAA-1437 / JCM 17883 / MC-1)</name>
    <dbReference type="NCBI Taxonomy" id="156889"/>
    <lineage>
        <taxon>Bacteria</taxon>
        <taxon>Pseudomonadati</taxon>
        <taxon>Pseudomonadota</taxon>
        <taxon>Magnetococcia</taxon>
        <taxon>Magnetococcales</taxon>
        <taxon>Magnetococcaceae</taxon>
        <taxon>Magnetococcus</taxon>
    </lineage>
</organism>
<dbReference type="PIRSF" id="PIRSF015855">
    <property type="entry name" value="TypeIII_Mtase_mKpnI"/>
    <property type="match status" value="1"/>
</dbReference>
<evidence type="ECO:0000256" key="7">
    <source>
        <dbReference type="SAM" id="MobiDB-lite"/>
    </source>
</evidence>
<accession>A0L5R5</accession>
<dbReference type="REBASE" id="14135">
    <property type="entry name" value="M.MspMCORF787P"/>
</dbReference>
<dbReference type="PROSITE" id="PS00092">
    <property type="entry name" value="N6_MTASE"/>
    <property type="match status" value="1"/>
</dbReference>
<dbReference type="GO" id="GO:0032259">
    <property type="term" value="P:methylation"/>
    <property type="evidence" value="ECO:0007669"/>
    <property type="project" value="UniProtKB-KW"/>
</dbReference>
<evidence type="ECO:0000256" key="3">
    <source>
        <dbReference type="ARBA" id="ARBA00022603"/>
    </source>
</evidence>
<dbReference type="GO" id="GO:0003677">
    <property type="term" value="F:DNA binding"/>
    <property type="evidence" value="ECO:0007669"/>
    <property type="project" value="InterPro"/>
</dbReference>
<evidence type="ECO:0000259" key="8">
    <source>
        <dbReference type="Pfam" id="PF01555"/>
    </source>
</evidence>
<dbReference type="Gene3D" id="3.40.50.150">
    <property type="entry name" value="Vaccinia Virus protein VP39"/>
    <property type="match status" value="1"/>
</dbReference>
<dbReference type="GO" id="GO:0009007">
    <property type="term" value="F:site-specific DNA-methyltransferase (adenine-specific) activity"/>
    <property type="evidence" value="ECO:0007669"/>
    <property type="project" value="UniProtKB-EC"/>
</dbReference>
<dbReference type="SUPFAM" id="SSF53335">
    <property type="entry name" value="S-adenosyl-L-methionine-dependent methyltransferases"/>
    <property type="match status" value="1"/>
</dbReference>
<dbReference type="Pfam" id="PF01555">
    <property type="entry name" value="N6_N4_Mtase"/>
    <property type="match status" value="1"/>
</dbReference>
<dbReference type="RefSeq" id="WP_011712468.1">
    <property type="nucleotide sequence ID" value="NC_008576.1"/>
</dbReference>
<dbReference type="EC" id="2.1.1.72" evidence="2"/>
<evidence type="ECO:0000256" key="6">
    <source>
        <dbReference type="ARBA" id="ARBA00047942"/>
    </source>
</evidence>
<dbReference type="InterPro" id="IPR002052">
    <property type="entry name" value="DNA_methylase_N6_adenine_CS"/>
</dbReference>
<dbReference type="EMBL" id="CP000471">
    <property type="protein sequence ID" value="ABK43308.1"/>
    <property type="molecule type" value="Genomic_DNA"/>
</dbReference>
<dbReference type="HOGENOM" id="CLU_020164_2_1_5"/>
<reference evidence="9 10" key="2">
    <citation type="journal article" date="2012" name="Int. J. Syst. Evol. Microbiol.">
        <title>Magnetococcus marinus gen. nov., sp. nov., a marine, magnetotactic bacterium that represents a novel lineage (Magnetococcaceae fam. nov.; Magnetococcales ord. nov.) at the base of the Alphaproteobacteria.</title>
        <authorList>
            <person name="Bazylinski D.A."/>
            <person name="Williams T.J."/>
            <person name="Lefevre C.T."/>
            <person name="Berg R.J."/>
            <person name="Zhang C.L."/>
            <person name="Bowser S.S."/>
            <person name="Dean A.J."/>
            <person name="Beveridge T.J."/>
        </authorList>
    </citation>
    <scope>NUCLEOTIDE SEQUENCE [LARGE SCALE GENOMIC DNA]</scope>
    <source>
        <strain evidence="10">ATCC BAA-1437 / JCM 17883 / MC-1</strain>
    </source>
</reference>
<evidence type="ECO:0000256" key="5">
    <source>
        <dbReference type="ARBA" id="ARBA00022691"/>
    </source>
</evidence>
<evidence type="ECO:0000313" key="9">
    <source>
        <dbReference type="EMBL" id="ABK43308.1"/>
    </source>
</evidence>
<proteinExistence type="inferred from homology"/>
<dbReference type="InterPro" id="IPR029063">
    <property type="entry name" value="SAM-dependent_MTases_sf"/>
</dbReference>
<comment type="similarity">
    <text evidence="1">Belongs to the N(4)/N(6)-methyltransferase family.</text>
</comment>
<dbReference type="AlphaFoldDB" id="A0L5R5"/>
<keyword evidence="5" id="KW-0949">S-adenosyl-L-methionine</keyword>
<reference evidence="10" key="1">
    <citation type="journal article" date="2009" name="Appl. Environ. Microbiol.">
        <title>Complete genome sequence of the chemolithoautotrophic marine magnetotactic coccus strain MC-1.</title>
        <authorList>
            <person name="Schubbe S."/>
            <person name="Williams T.J."/>
            <person name="Xie G."/>
            <person name="Kiss H.E."/>
            <person name="Brettin T.S."/>
            <person name="Martinez D."/>
            <person name="Ross C.A."/>
            <person name="Schuler D."/>
            <person name="Cox B.L."/>
            <person name="Nealson K.H."/>
            <person name="Bazylinski D.A."/>
        </authorList>
    </citation>
    <scope>NUCLEOTIDE SEQUENCE [LARGE SCALE GENOMIC DNA]</scope>
    <source>
        <strain evidence="10">ATCC BAA-1437 / JCM 17883 / MC-1</strain>
    </source>
</reference>
<dbReference type="Proteomes" id="UP000002586">
    <property type="component" value="Chromosome"/>
</dbReference>
<dbReference type="GO" id="GO:0008170">
    <property type="term" value="F:N-methyltransferase activity"/>
    <property type="evidence" value="ECO:0007669"/>
    <property type="project" value="InterPro"/>
</dbReference>
<feature type="domain" description="DNA methylase N-4/N-6" evidence="8">
    <location>
        <begin position="123"/>
        <end position="436"/>
    </location>
</feature>
<dbReference type="PRINTS" id="PR00506">
    <property type="entry name" value="D21N6MTFRASE"/>
</dbReference>
<dbReference type="eggNOG" id="COG2189">
    <property type="taxonomic scope" value="Bacteria"/>
</dbReference>
<dbReference type="InterPro" id="IPR002295">
    <property type="entry name" value="N4/N6-MTase_EcoPI_Mod-like"/>
</dbReference>
<sequence length="649" mass="73553">MTMKKIEPGDPMTQSADVKAENIEQLKALFPELVTEGPQGTAINVDVLKALVGDATVTDAEEKYGLNWHGKRLARQIALTPSTGTLRPCREESVDWDTTRNLMIEGDNLEVLKLLQKSYAGKVKMIYIDPPYNTGKDFVYPDDFRDNIRNYLELTGQTDGEGRRVTSNTEASGRFHTDWLNMMYPRLRLARNLLRDDGVIFISLDDTEVANARSVCDDIFGAENFVANIVWQKKYAVSNDDPGIGVMHDHIIAYRKSETFKRGLLPRTKEQNDRYSNPDNDPRGEWASDNYVSNKSKDERPTLWYSIKHPRTGEEVWPEEHAVWRYTKDKHDQLEREGRLYWGPDHSYRKPRLKRYLNEVQQGIVPPTWWKFEDSGHNDEGQKETAKLIGKKVFSTPKPIRLLERLLEVGAPDGGIVVDFFAGSGAFGHAAISRNSKISADSLKYVLVQLPEPIDGSSSDQKVPAAFCDSINRPHNISEITKERLRRAGKKIKEKNPLFAGDTGFRVFKLDTSNIRPWQPDRDDLEKTLFNHQEHLVEGRSEQDILFELLLKLGLDLTVPMEQRAFAGKTVHSIGLGALMVCLAEQIKRADVEPLAQGILDWWRELAPAVPVQFVFRDSGFADDVAKTNLAAILEQNIPSDQLAGIRSL</sequence>
<keyword evidence="10" id="KW-1185">Reference proteome</keyword>
<evidence type="ECO:0000256" key="1">
    <source>
        <dbReference type="ARBA" id="ARBA00006594"/>
    </source>
</evidence>
<evidence type="ECO:0000313" key="10">
    <source>
        <dbReference type="Proteomes" id="UP000002586"/>
    </source>
</evidence>
<dbReference type="InterPro" id="IPR002941">
    <property type="entry name" value="DNA_methylase_N4/N6"/>
</dbReference>
<feature type="compositionally biased region" description="Basic and acidic residues" evidence="7">
    <location>
        <begin position="263"/>
        <end position="273"/>
    </location>
</feature>
<comment type="catalytic activity">
    <reaction evidence="6">
        <text>a 2'-deoxyadenosine in DNA + S-adenosyl-L-methionine = an N(6)-methyl-2'-deoxyadenosine in DNA + S-adenosyl-L-homocysteine + H(+)</text>
        <dbReference type="Rhea" id="RHEA:15197"/>
        <dbReference type="Rhea" id="RHEA-COMP:12418"/>
        <dbReference type="Rhea" id="RHEA-COMP:12419"/>
        <dbReference type="ChEBI" id="CHEBI:15378"/>
        <dbReference type="ChEBI" id="CHEBI:57856"/>
        <dbReference type="ChEBI" id="CHEBI:59789"/>
        <dbReference type="ChEBI" id="CHEBI:90615"/>
        <dbReference type="ChEBI" id="CHEBI:90616"/>
        <dbReference type="EC" id="2.1.1.72"/>
    </reaction>
</comment>
<gene>
    <name evidence="9" type="ordered locus">Mmc1_0787</name>
</gene>
<dbReference type="KEGG" id="mgm:Mmc1_0787"/>
<keyword evidence="4 9" id="KW-0808">Transferase</keyword>
<name>A0L5R5_MAGMM</name>
<keyword evidence="3 9" id="KW-0489">Methyltransferase</keyword>
<feature type="region of interest" description="Disordered" evidence="7">
    <location>
        <begin position="263"/>
        <end position="296"/>
    </location>
</feature>
<evidence type="ECO:0000256" key="4">
    <source>
        <dbReference type="ARBA" id="ARBA00022679"/>
    </source>
</evidence>
<evidence type="ECO:0000256" key="2">
    <source>
        <dbReference type="ARBA" id="ARBA00011900"/>
    </source>
</evidence>
<protein>
    <recommendedName>
        <fullName evidence="2">site-specific DNA-methyltransferase (adenine-specific)</fullName>
        <ecNumber evidence="2">2.1.1.72</ecNumber>
    </recommendedName>
</protein>
<dbReference type="STRING" id="156889.Mmc1_0787"/>